<reference evidence="6" key="1">
    <citation type="submission" date="2021-10" db="EMBL/GenBank/DDBJ databases">
        <title>The diversity and Nitrogen Metabolism of Culturable Nitrate-Utilizing Bacteria Within the Oxygen Minimum Zone of the Changjiang (Yangtze River)Estuary.</title>
        <authorList>
            <person name="Zhang D."/>
            <person name="Zheng J."/>
            <person name="Liu S."/>
            <person name="He W."/>
        </authorList>
    </citation>
    <scope>NUCLEOTIDE SEQUENCE</scope>
    <source>
        <strain evidence="6">FXH-223</strain>
    </source>
</reference>
<evidence type="ECO:0000256" key="2">
    <source>
        <dbReference type="ARBA" id="ARBA00022917"/>
    </source>
</evidence>
<dbReference type="Proteomes" id="UP001108027">
    <property type="component" value="Unassembled WGS sequence"/>
</dbReference>
<dbReference type="RefSeq" id="WP_228234884.1">
    <property type="nucleotide sequence ID" value="NZ_JAJGNA010000032.1"/>
</dbReference>
<dbReference type="PANTHER" id="PTHR30411:SF0">
    <property type="entry name" value="CYS-TRNA(PRO)_CYS-TRNA(CYS) DEACYLASE YBAK"/>
    <property type="match status" value="1"/>
</dbReference>
<evidence type="ECO:0000256" key="3">
    <source>
        <dbReference type="ARBA" id="ARBA00023239"/>
    </source>
</evidence>
<gene>
    <name evidence="6" type="primary">ybaK</name>
    <name evidence="6" type="ORF">LL252_16915</name>
</gene>
<proteinExistence type="inferred from homology"/>
<evidence type="ECO:0000256" key="1">
    <source>
        <dbReference type="ARBA" id="ARBA00009798"/>
    </source>
</evidence>
<name>A0A9Q3URH5_9GAMM</name>
<organism evidence="6 7">
    <name type="scientific">Alloalcanivorax marinus</name>
    <dbReference type="NCBI Taxonomy" id="1177169"/>
    <lineage>
        <taxon>Bacteria</taxon>
        <taxon>Pseudomonadati</taxon>
        <taxon>Pseudomonadota</taxon>
        <taxon>Gammaproteobacteria</taxon>
        <taxon>Oceanospirillales</taxon>
        <taxon>Alcanivoracaceae</taxon>
        <taxon>Alloalcanivorax</taxon>
    </lineage>
</organism>
<dbReference type="AlphaFoldDB" id="A0A9Q3URH5"/>
<keyword evidence="7" id="KW-1185">Reference proteome</keyword>
<dbReference type="InterPro" id="IPR036754">
    <property type="entry name" value="YbaK/aa-tRNA-synt-asso_dom_sf"/>
</dbReference>
<dbReference type="EMBL" id="JAJGNA010000032">
    <property type="protein sequence ID" value="MCC4310254.1"/>
    <property type="molecule type" value="Genomic_DNA"/>
</dbReference>
<sequence>MTPAVKAAEKGGVRFRLHEYQHDPQAESYGLEAAERLSLPADRVFKTLLADVDGRTQVAMVPVDRSLDLKALARAAGGKKAVMADGALAERLTGYVLGGISPLGQKKRLPLWLDASADRHETLYMSAGRRGLEIEMAPADLLALTGGRLAPLARQ</sequence>
<keyword evidence="3 4" id="KW-0456">Lyase</keyword>
<dbReference type="GO" id="GO:0002161">
    <property type="term" value="F:aminoacyl-tRNA deacylase activity"/>
    <property type="evidence" value="ECO:0007669"/>
    <property type="project" value="InterPro"/>
</dbReference>
<dbReference type="CDD" id="cd00002">
    <property type="entry name" value="YbaK_deacylase"/>
    <property type="match status" value="1"/>
</dbReference>
<dbReference type="PIRSF" id="PIRSF006181">
    <property type="entry name" value="EbsC_YbaK"/>
    <property type="match status" value="1"/>
</dbReference>
<dbReference type="GO" id="GO:0006412">
    <property type="term" value="P:translation"/>
    <property type="evidence" value="ECO:0007669"/>
    <property type="project" value="UniProtKB-KW"/>
</dbReference>
<evidence type="ECO:0000313" key="6">
    <source>
        <dbReference type="EMBL" id="MCC4310254.1"/>
    </source>
</evidence>
<dbReference type="Pfam" id="PF04073">
    <property type="entry name" value="tRNA_edit"/>
    <property type="match status" value="1"/>
</dbReference>
<evidence type="ECO:0000259" key="5">
    <source>
        <dbReference type="Pfam" id="PF04073"/>
    </source>
</evidence>
<protein>
    <recommendedName>
        <fullName evidence="4">Cys-tRNA(Pro)/Cys-tRNA(Cys) deacylase</fullName>
        <ecNumber evidence="4">4.2.-.-</ecNumber>
    </recommendedName>
</protein>
<keyword evidence="2 4" id="KW-0648">Protein biosynthesis</keyword>
<dbReference type="GO" id="GO:0016829">
    <property type="term" value="F:lyase activity"/>
    <property type="evidence" value="ECO:0007669"/>
    <property type="project" value="UniProtKB-KW"/>
</dbReference>
<evidence type="ECO:0000313" key="7">
    <source>
        <dbReference type="Proteomes" id="UP001108027"/>
    </source>
</evidence>
<comment type="similarity">
    <text evidence="1 4">Belongs to the prolyl-tRNA editing family. YbaK/EbsC subfamily.</text>
</comment>
<dbReference type="InterPro" id="IPR004369">
    <property type="entry name" value="Prolyl-tRNA_editing_YbaK/EbsC"/>
</dbReference>
<dbReference type="Gene3D" id="3.90.960.10">
    <property type="entry name" value="YbaK/aminoacyl-tRNA synthetase-associated domain"/>
    <property type="match status" value="1"/>
</dbReference>
<comment type="caution">
    <text evidence="6">The sequence shown here is derived from an EMBL/GenBank/DDBJ whole genome shotgun (WGS) entry which is preliminary data.</text>
</comment>
<dbReference type="NCBIfam" id="TIGR00011">
    <property type="entry name" value="YbaK_EbsC"/>
    <property type="match status" value="1"/>
</dbReference>
<evidence type="ECO:0000256" key="4">
    <source>
        <dbReference type="PIRNR" id="PIRNR006181"/>
    </source>
</evidence>
<feature type="domain" description="YbaK/aminoacyl-tRNA synthetase-associated" evidence="5">
    <location>
        <begin position="31"/>
        <end position="143"/>
    </location>
</feature>
<dbReference type="PANTHER" id="PTHR30411">
    <property type="entry name" value="CYTOPLASMIC PROTEIN"/>
    <property type="match status" value="1"/>
</dbReference>
<dbReference type="EC" id="4.2.-.-" evidence="4"/>
<dbReference type="SUPFAM" id="SSF55826">
    <property type="entry name" value="YbaK/ProRS associated domain"/>
    <property type="match status" value="1"/>
</dbReference>
<accession>A0A9Q3URH5</accession>
<dbReference type="InterPro" id="IPR007214">
    <property type="entry name" value="YbaK/aa-tRNA-synth-assoc-dom"/>
</dbReference>